<protein>
    <submittedName>
        <fullName evidence="1">Uncharacterized protein</fullName>
    </submittedName>
</protein>
<evidence type="ECO:0000313" key="1">
    <source>
        <dbReference type="EMBL" id="KAI4325965.1"/>
    </source>
</evidence>
<reference evidence="2" key="1">
    <citation type="journal article" date="2023" name="Front. Plant Sci.">
        <title>Chromosomal-level genome assembly of Melastoma candidum provides insights into trichome evolution.</title>
        <authorList>
            <person name="Zhong Y."/>
            <person name="Wu W."/>
            <person name="Sun C."/>
            <person name="Zou P."/>
            <person name="Liu Y."/>
            <person name="Dai S."/>
            <person name="Zhou R."/>
        </authorList>
    </citation>
    <scope>NUCLEOTIDE SEQUENCE [LARGE SCALE GENOMIC DNA]</scope>
</reference>
<name>A0ACB9MPW4_9MYRT</name>
<evidence type="ECO:0000313" key="2">
    <source>
        <dbReference type="Proteomes" id="UP001057402"/>
    </source>
</evidence>
<organism evidence="1 2">
    <name type="scientific">Melastoma candidum</name>
    <dbReference type="NCBI Taxonomy" id="119954"/>
    <lineage>
        <taxon>Eukaryota</taxon>
        <taxon>Viridiplantae</taxon>
        <taxon>Streptophyta</taxon>
        <taxon>Embryophyta</taxon>
        <taxon>Tracheophyta</taxon>
        <taxon>Spermatophyta</taxon>
        <taxon>Magnoliopsida</taxon>
        <taxon>eudicotyledons</taxon>
        <taxon>Gunneridae</taxon>
        <taxon>Pentapetalae</taxon>
        <taxon>rosids</taxon>
        <taxon>malvids</taxon>
        <taxon>Myrtales</taxon>
        <taxon>Melastomataceae</taxon>
        <taxon>Melastomatoideae</taxon>
        <taxon>Melastomateae</taxon>
        <taxon>Melastoma</taxon>
    </lineage>
</organism>
<dbReference type="Proteomes" id="UP001057402">
    <property type="component" value="Chromosome 9"/>
</dbReference>
<sequence>MYRCGWAERLERRTAGGTGRPDLGLFEVEAVGPGLGRGDLAAVVPGDVGGGAAVARSGAPRSGSVAVNFRNVEGGLSPRERQGSRNREVSVAAVAGLGCCRRSFWGGLSELGVLRLLGPGRREVELAVAGSGLLGCRIGGEATSMDVGNHCCGWVQERGERRDVEKTREEGRLSCELLGNAADAILALLEQGSIEVTVDEAQTIASVSEETGTEISSVLRTPGGEGSLRQGSLLRAQKKNRPLPEEFFLSPDEE</sequence>
<keyword evidence="2" id="KW-1185">Reference proteome</keyword>
<gene>
    <name evidence="1" type="ORF">MLD38_031323</name>
</gene>
<proteinExistence type="predicted"/>
<accession>A0ACB9MPW4</accession>
<dbReference type="EMBL" id="CM042888">
    <property type="protein sequence ID" value="KAI4325965.1"/>
    <property type="molecule type" value="Genomic_DNA"/>
</dbReference>
<comment type="caution">
    <text evidence="1">The sequence shown here is derived from an EMBL/GenBank/DDBJ whole genome shotgun (WGS) entry which is preliminary data.</text>
</comment>